<dbReference type="InterPro" id="IPR001789">
    <property type="entry name" value="Sig_transdc_resp-reg_receiver"/>
</dbReference>
<dbReference type="PROSITE" id="PS50110">
    <property type="entry name" value="RESPONSE_REGULATORY"/>
    <property type="match status" value="1"/>
</dbReference>
<dbReference type="InterPro" id="IPR011006">
    <property type="entry name" value="CheY-like_superfamily"/>
</dbReference>
<dbReference type="OrthoDB" id="9779069at2"/>
<dbReference type="CDD" id="cd17535">
    <property type="entry name" value="REC_NarL-like"/>
    <property type="match status" value="1"/>
</dbReference>
<dbReference type="Pfam" id="PF00196">
    <property type="entry name" value="GerE"/>
    <property type="match status" value="1"/>
</dbReference>
<dbReference type="SUPFAM" id="SSF52172">
    <property type="entry name" value="CheY-like"/>
    <property type="match status" value="1"/>
</dbReference>
<evidence type="ECO:0000256" key="1">
    <source>
        <dbReference type="ARBA" id="ARBA00018672"/>
    </source>
</evidence>
<evidence type="ECO:0000256" key="3">
    <source>
        <dbReference type="ARBA" id="ARBA00023015"/>
    </source>
</evidence>
<feature type="modified residue" description="4-aspartylphosphate" evidence="7">
    <location>
        <position position="56"/>
    </location>
</feature>
<dbReference type="InterPro" id="IPR039420">
    <property type="entry name" value="WalR-like"/>
</dbReference>
<reference evidence="10 11" key="1">
    <citation type="submission" date="2018-08" db="EMBL/GenBank/DDBJ databases">
        <title>Murine metabolic-syndrome-specific gut microbial biobank.</title>
        <authorList>
            <person name="Liu C."/>
        </authorList>
    </citation>
    <scope>NUCLEOTIDE SEQUENCE [LARGE SCALE GENOMIC DNA]</scope>
    <source>
        <strain evidence="10 11">583</strain>
    </source>
</reference>
<dbReference type="CDD" id="cd06170">
    <property type="entry name" value="LuxR_C_like"/>
    <property type="match status" value="1"/>
</dbReference>
<dbReference type="PRINTS" id="PR00038">
    <property type="entry name" value="HTHLUXR"/>
</dbReference>
<dbReference type="InterPro" id="IPR016032">
    <property type="entry name" value="Sig_transdc_resp-reg_C-effctor"/>
</dbReference>
<evidence type="ECO:0000256" key="5">
    <source>
        <dbReference type="ARBA" id="ARBA00023163"/>
    </source>
</evidence>
<comment type="caution">
    <text evidence="10">The sequence shown here is derived from an EMBL/GenBank/DDBJ whole genome shotgun (WGS) entry which is preliminary data.</text>
</comment>
<dbReference type="AlphaFoldDB" id="A0A845QU94"/>
<dbReference type="Pfam" id="PF00072">
    <property type="entry name" value="Response_reg"/>
    <property type="match status" value="1"/>
</dbReference>
<dbReference type="SUPFAM" id="SSF46894">
    <property type="entry name" value="C-terminal effector domain of the bipartite response regulators"/>
    <property type="match status" value="1"/>
</dbReference>
<evidence type="ECO:0000259" key="9">
    <source>
        <dbReference type="PROSITE" id="PS50110"/>
    </source>
</evidence>
<evidence type="ECO:0000313" key="10">
    <source>
        <dbReference type="EMBL" id="NBI05801.1"/>
    </source>
</evidence>
<keyword evidence="2 7" id="KW-0597">Phosphoprotein</keyword>
<dbReference type="SMART" id="SM00448">
    <property type="entry name" value="REC"/>
    <property type="match status" value="1"/>
</dbReference>
<dbReference type="PROSITE" id="PS50043">
    <property type="entry name" value="HTH_LUXR_2"/>
    <property type="match status" value="1"/>
</dbReference>
<dbReference type="Gene3D" id="3.40.50.2300">
    <property type="match status" value="1"/>
</dbReference>
<feature type="domain" description="HTH luxR-type" evidence="8">
    <location>
        <begin position="147"/>
        <end position="212"/>
    </location>
</feature>
<keyword evidence="5" id="KW-0804">Transcription</keyword>
<keyword evidence="3" id="KW-0805">Transcription regulation</keyword>
<dbReference type="GO" id="GO:0000160">
    <property type="term" value="P:phosphorelay signal transduction system"/>
    <property type="evidence" value="ECO:0007669"/>
    <property type="project" value="InterPro"/>
</dbReference>
<dbReference type="Proteomes" id="UP000467132">
    <property type="component" value="Unassembled WGS sequence"/>
</dbReference>
<evidence type="ECO:0000259" key="8">
    <source>
        <dbReference type="PROSITE" id="PS50043"/>
    </source>
</evidence>
<accession>A0A845QU94</accession>
<evidence type="ECO:0000256" key="6">
    <source>
        <dbReference type="ARBA" id="ARBA00024867"/>
    </source>
</evidence>
<dbReference type="EMBL" id="QXXA01000004">
    <property type="protein sequence ID" value="NBI05801.1"/>
    <property type="molecule type" value="Genomic_DNA"/>
</dbReference>
<dbReference type="RefSeq" id="WP_160196292.1">
    <property type="nucleotide sequence ID" value="NZ_QXXA01000004.1"/>
</dbReference>
<sequence length="216" mass="24566">MSKISLMIADDHSLMRQGLKKILELDNEFVVISEASNGREAINKGIEKCPDVILLDINMPKINGIEALRRLKESGIKSKIIILTIHDDREYLEQTIKIGADGYVLKDADSDTLMDAIRDVNNGKTYIQQSLTTLLVKGYKDENEYQQKLKRDSLTKREYDVITLIAEGLNNKEIGERLCISEKTVKNHVSNIFKKIDVTDRIQAAIFAFKNNIKKI</sequence>
<dbReference type="GO" id="GO:0003677">
    <property type="term" value="F:DNA binding"/>
    <property type="evidence" value="ECO:0007669"/>
    <property type="project" value="UniProtKB-KW"/>
</dbReference>
<organism evidence="10 11">
    <name type="scientific">Senegalia massiliensis</name>
    <dbReference type="NCBI Taxonomy" id="1720316"/>
    <lineage>
        <taxon>Bacteria</taxon>
        <taxon>Bacillati</taxon>
        <taxon>Bacillota</taxon>
        <taxon>Clostridia</taxon>
        <taxon>Eubacteriales</taxon>
        <taxon>Clostridiaceae</taxon>
        <taxon>Senegalia</taxon>
    </lineage>
</organism>
<evidence type="ECO:0000313" key="11">
    <source>
        <dbReference type="Proteomes" id="UP000467132"/>
    </source>
</evidence>
<evidence type="ECO:0000256" key="7">
    <source>
        <dbReference type="PROSITE-ProRule" id="PRU00169"/>
    </source>
</evidence>
<evidence type="ECO:0000256" key="2">
    <source>
        <dbReference type="ARBA" id="ARBA00022553"/>
    </source>
</evidence>
<dbReference type="PANTHER" id="PTHR43214">
    <property type="entry name" value="TWO-COMPONENT RESPONSE REGULATOR"/>
    <property type="match status" value="1"/>
</dbReference>
<feature type="domain" description="Response regulatory" evidence="9">
    <location>
        <begin position="5"/>
        <end position="121"/>
    </location>
</feature>
<dbReference type="SMART" id="SM00421">
    <property type="entry name" value="HTH_LUXR"/>
    <property type="match status" value="1"/>
</dbReference>
<keyword evidence="4 10" id="KW-0238">DNA-binding</keyword>
<dbReference type="InterPro" id="IPR058245">
    <property type="entry name" value="NreC/VraR/RcsB-like_REC"/>
</dbReference>
<dbReference type="GO" id="GO:0006355">
    <property type="term" value="P:regulation of DNA-templated transcription"/>
    <property type="evidence" value="ECO:0007669"/>
    <property type="project" value="InterPro"/>
</dbReference>
<name>A0A845QU94_9CLOT</name>
<dbReference type="PANTHER" id="PTHR43214:SF39">
    <property type="entry name" value="TRANSCRIPTIONAL REGULATORY PROTEIN DEGU"/>
    <property type="match status" value="1"/>
</dbReference>
<dbReference type="InterPro" id="IPR000792">
    <property type="entry name" value="Tscrpt_reg_LuxR_C"/>
</dbReference>
<keyword evidence="11" id="KW-1185">Reference proteome</keyword>
<protein>
    <recommendedName>
        <fullName evidence="1">Stage 0 sporulation protein A homolog</fullName>
    </recommendedName>
</protein>
<gene>
    <name evidence="10" type="ORF">D3Z33_02890</name>
</gene>
<comment type="function">
    <text evidence="6">May play the central regulatory role in sporulation. It may be an element of the effector pathway responsible for the activation of sporulation genes in response to nutritional stress. Spo0A may act in concert with spo0H (a sigma factor) to control the expression of some genes that are critical to the sporulation process.</text>
</comment>
<dbReference type="PROSITE" id="PS00622">
    <property type="entry name" value="HTH_LUXR_1"/>
    <property type="match status" value="1"/>
</dbReference>
<evidence type="ECO:0000256" key="4">
    <source>
        <dbReference type="ARBA" id="ARBA00023125"/>
    </source>
</evidence>
<proteinExistence type="predicted"/>